<dbReference type="SUPFAM" id="SSF53448">
    <property type="entry name" value="Nucleotide-diphospho-sugar transferases"/>
    <property type="match status" value="1"/>
</dbReference>
<keyword evidence="4 7" id="KW-0812">Transmembrane</keyword>
<evidence type="ECO:0000256" key="6">
    <source>
        <dbReference type="ARBA" id="ARBA00023136"/>
    </source>
</evidence>
<dbReference type="InterPro" id="IPR029044">
    <property type="entry name" value="Nucleotide-diphossugar_trans"/>
</dbReference>
<proteinExistence type="predicted"/>
<evidence type="ECO:0000256" key="4">
    <source>
        <dbReference type="ARBA" id="ARBA00022692"/>
    </source>
</evidence>
<evidence type="ECO:0000256" key="1">
    <source>
        <dbReference type="ARBA" id="ARBA00004141"/>
    </source>
</evidence>
<organism evidence="9 10">
    <name type="scientific">Taurinivorans muris</name>
    <dbReference type="NCBI Taxonomy" id="2787751"/>
    <lineage>
        <taxon>Bacteria</taxon>
        <taxon>Pseudomonadati</taxon>
        <taxon>Thermodesulfobacteriota</taxon>
        <taxon>Desulfovibrionia</taxon>
        <taxon>Desulfovibrionales</taxon>
        <taxon>Desulfovibrionaceae</taxon>
        <taxon>Taurinivorans</taxon>
    </lineage>
</organism>
<keyword evidence="6 7" id="KW-0472">Membrane</keyword>
<evidence type="ECO:0000256" key="2">
    <source>
        <dbReference type="ARBA" id="ARBA00022676"/>
    </source>
</evidence>
<accession>A0ABY5XYZ5</accession>
<feature type="transmembrane region" description="Helical" evidence="7">
    <location>
        <begin position="232"/>
        <end position="253"/>
    </location>
</feature>
<evidence type="ECO:0000256" key="7">
    <source>
        <dbReference type="SAM" id="Phobius"/>
    </source>
</evidence>
<dbReference type="InterPro" id="IPR001173">
    <property type="entry name" value="Glyco_trans_2-like"/>
</dbReference>
<keyword evidence="3" id="KW-0808">Transferase</keyword>
<name>A0ABY5XYZ5_9BACT</name>
<keyword evidence="2" id="KW-0328">Glycosyltransferase</keyword>
<dbReference type="Pfam" id="PF00535">
    <property type="entry name" value="Glycos_transf_2"/>
    <property type="match status" value="1"/>
</dbReference>
<comment type="subcellular location">
    <subcellularLocation>
        <location evidence="1">Membrane</location>
        <topology evidence="1">Multi-pass membrane protein</topology>
    </subcellularLocation>
</comment>
<gene>
    <name evidence="9" type="ORF">JBF11_06005</name>
</gene>
<feature type="transmembrane region" description="Helical" evidence="7">
    <location>
        <begin position="265"/>
        <end position="290"/>
    </location>
</feature>
<protein>
    <submittedName>
        <fullName evidence="9">Glycosyltransferase family 2 protein</fullName>
    </submittedName>
</protein>
<dbReference type="PANTHER" id="PTHR48090">
    <property type="entry name" value="UNDECAPRENYL-PHOSPHATE 4-DEOXY-4-FORMAMIDO-L-ARABINOSE TRANSFERASE-RELATED"/>
    <property type="match status" value="1"/>
</dbReference>
<keyword evidence="10" id="KW-1185">Reference proteome</keyword>
<evidence type="ECO:0000256" key="5">
    <source>
        <dbReference type="ARBA" id="ARBA00022989"/>
    </source>
</evidence>
<dbReference type="CDD" id="cd04187">
    <property type="entry name" value="DPM1_like_bac"/>
    <property type="match status" value="1"/>
</dbReference>
<dbReference type="PANTHER" id="PTHR48090:SF1">
    <property type="entry name" value="PROPHAGE BACTOPRENOL GLUCOSYL TRANSFERASE HOMOLOG"/>
    <property type="match status" value="1"/>
</dbReference>
<evidence type="ECO:0000313" key="10">
    <source>
        <dbReference type="Proteomes" id="UP001058120"/>
    </source>
</evidence>
<reference evidence="9" key="1">
    <citation type="submission" date="2020-12" db="EMBL/GenBank/DDBJ databases">
        <title>Taurinivorans muris gen. nov., sp. nov., fundamental and realized metabolic niche of a ubiquitous sulfidogenic bacterium in the murine intestine.</title>
        <authorList>
            <person name="Ye H."/>
            <person name="Hanson B.T."/>
            <person name="Loy A."/>
        </authorList>
    </citation>
    <scope>NUCLEOTIDE SEQUENCE</scope>
    <source>
        <strain evidence="9">LT0009</strain>
    </source>
</reference>
<evidence type="ECO:0000256" key="3">
    <source>
        <dbReference type="ARBA" id="ARBA00022679"/>
    </source>
</evidence>
<dbReference type="RefSeq" id="WP_334314595.1">
    <property type="nucleotide sequence ID" value="NZ_CP065938.1"/>
</dbReference>
<evidence type="ECO:0000313" key="9">
    <source>
        <dbReference type="EMBL" id="UWX05036.1"/>
    </source>
</evidence>
<feature type="domain" description="Glycosyltransferase 2-like" evidence="8">
    <location>
        <begin position="8"/>
        <end position="170"/>
    </location>
</feature>
<keyword evidence="5 7" id="KW-1133">Transmembrane helix</keyword>
<evidence type="ECO:0000259" key="8">
    <source>
        <dbReference type="Pfam" id="PF00535"/>
    </source>
</evidence>
<dbReference type="EMBL" id="CP065938">
    <property type="protein sequence ID" value="UWX05036.1"/>
    <property type="molecule type" value="Genomic_DNA"/>
</dbReference>
<dbReference type="InterPro" id="IPR050256">
    <property type="entry name" value="Glycosyltransferase_2"/>
</dbReference>
<sequence>MHEEALISIIAPMYNEEAAIDIFFAEMRKFLAECPYQYEIVCVNDGSKDNTLDILKKYAEEDNRIKVVSFSRNFGKERALYAGLKYSSGDAVIPIDVDLQNPPMTIKTFLAKWEEGYDIVYGVRENRKNEGRLRRFLSKKFYEFYNLISEQKAPYNAADFRLMDRKVVNAVLRIREKHLFMKGIFNWVGYKSCPVLYNHADRAAGNSKFNFWKLWNLALDGITGSSTLPLRVWTYLGGGIAFVSFVIALFFLIKTILWGDPVQGFPTLVILLLFFGGIQLIALGIMGEYIGRIMIEVKNRPLYIVDELINIDE</sequence>
<dbReference type="Proteomes" id="UP001058120">
    <property type="component" value="Chromosome"/>
</dbReference>
<dbReference type="Gene3D" id="3.90.550.10">
    <property type="entry name" value="Spore Coat Polysaccharide Biosynthesis Protein SpsA, Chain A"/>
    <property type="match status" value="1"/>
</dbReference>